<dbReference type="Gene3D" id="1.50.10.20">
    <property type="match status" value="1"/>
</dbReference>
<sequence>MPTITNFINHLAIQMALMSDKSLYHGRMGIILALYCYGVTHDNRFVCDYARDVLQTSDDYCDGNIGIENGLAGLGLGFSLLYKAGMFKDNLNDLLFDIDKRIMSVDPRRMEDFSFRKGALGILYYIRTRLSIIDQECISLKNDYLKELEANIQRHFNGGVVQNSLIDSLRPPVWKMKEYLGKDAGIDNGSAYYLIKGSYDKIFSCQ</sequence>
<dbReference type="EMBL" id="AEPD01000037">
    <property type="protein sequence ID" value="EFU29724.1"/>
    <property type="molecule type" value="Genomic_DNA"/>
</dbReference>
<dbReference type="eggNOG" id="ENOG5034B5X">
    <property type="taxonomic scope" value="Bacteria"/>
</dbReference>
<keyword evidence="2" id="KW-1185">Reference proteome</keyword>
<name>E6K9L9_9BACT</name>
<dbReference type="GeneID" id="93536977"/>
<gene>
    <name evidence="1" type="ORF">HMPREF6485_2283</name>
</gene>
<dbReference type="InterPro" id="IPR007822">
    <property type="entry name" value="LANC-like"/>
</dbReference>
<organism evidence="1 2">
    <name type="scientific">Segatella buccae ATCC 33574</name>
    <dbReference type="NCBI Taxonomy" id="873513"/>
    <lineage>
        <taxon>Bacteria</taxon>
        <taxon>Pseudomonadati</taxon>
        <taxon>Bacteroidota</taxon>
        <taxon>Bacteroidia</taxon>
        <taxon>Bacteroidales</taxon>
        <taxon>Prevotellaceae</taxon>
        <taxon>Segatella</taxon>
    </lineage>
</organism>
<evidence type="ECO:0000313" key="1">
    <source>
        <dbReference type="EMBL" id="EFU29724.1"/>
    </source>
</evidence>
<dbReference type="AlphaFoldDB" id="E6K9L9"/>
<accession>E6K9L9</accession>
<dbReference type="STRING" id="873513.HMPREF6485_2283"/>
<proteinExistence type="predicted"/>
<dbReference type="GO" id="GO:0031179">
    <property type="term" value="P:peptide modification"/>
    <property type="evidence" value="ECO:0007669"/>
    <property type="project" value="InterPro"/>
</dbReference>
<dbReference type="Proteomes" id="UP000003112">
    <property type="component" value="Unassembled WGS sequence"/>
</dbReference>
<evidence type="ECO:0008006" key="3">
    <source>
        <dbReference type="Google" id="ProtNLM"/>
    </source>
</evidence>
<reference evidence="1 2" key="1">
    <citation type="submission" date="2010-10" db="EMBL/GenBank/DDBJ databases">
        <authorList>
            <person name="Muzny D."/>
            <person name="Qin X."/>
            <person name="Deng J."/>
            <person name="Jiang H."/>
            <person name="Liu Y."/>
            <person name="Qu J."/>
            <person name="Song X.-Z."/>
            <person name="Zhang L."/>
            <person name="Thornton R."/>
            <person name="Coyle M."/>
            <person name="Francisco L."/>
            <person name="Jackson L."/>
            <person name="Javaid M."/>
            <person name="Korchina V."/>
            <person name="Kovar C."/>
            <person name="Mata R."/>
            <person name="Mathew T."/>
            <person name="Ngo R."/>
            <person name="Nguyen L."/>
            <person name="Nguyen N."/>
            <person name="Okwuonu G."/>
            <person name="Ongeri F."/>
            <person name="Pham C."/>
            <person name="Simmons D."/>
            <person name="Wilczek-Boney K."/>
            <person name="Hale W."/>
            <person name="Jakkamsetti A."/>
            <person name="Pham P."/>
            <person name="Ruth R."/>
            <person name="San Lucas F."/>
            <person name="Warren J."/>
            <person name="Zhang J."/>
            <person name="Zhao Z."/>
            <person name="Zhou C."/>
            <person name="Zhu D."/>
            <person name="Lee S."/>
            <person name="Bess C."/>
            <person name="Blankenburg K."/>
            <person name="Forbes L."/>
            <person name="Fu Q."/>
            <person name="Gubbala S."/>
            <person name="Hirani K."/>
            <person name="Jayaseelan J.C."/>
            <person name="Lara F."/>
            <person name="Munidasa M."/>
            <person name="Palculict T."/>
            <person name="Patil S."/>
            <person name="Pu L.-L."/>
            <person name="Saada N."/>
            <person name="Tang L."/>
            <person name="Weissenberger G."/>
            <person name="Zhu Y."/>
            <person name="Hemphill L."/>
            <person name="Shang Y."/>
            <person name="Youmans B."/>
            <person name="Ayvaz T."/>
            <person name="Ross M."/>
            <person name="Santibanez J."/>
            <person name="Aqrawi P."/>
            <person name="Gross S."/>
            <person name="Joshi V."/>
            <person name="Fowler G."/>
            <person name="Nazareth L."/>
            <person name="Reid J."/>
            <person name="Worley K."/>
            <person name="Petrosino J."/>
            <person name="Highlander S."/>
            <person name="Gibbs R."/>
        </authorList>
    </citation>
    <scope>NUCLEOTIDE SEQUENCE [LARGE SCALE GENOMIC DNA]</scope>
    <source>
        <strain evidence="1 2">ATCC 33574</strain>
    </source>
</reference>
<protein>
    <recommendedName>
        <fullName evidence="3">Lanthionine synthetase C-like protein</fullName>
    </recommendedName>
</protein>
<dbReference type="HOGENOM" id="CLU_089217_1_0_10"/>
<dbReference type="SUPFAM" id="SSF158745">
    <property type="entry name" value="LanC-like"/>
    <property type="match status" value="1"/>
</dbReference>
<comment type="caution">
    <text evidence="1">The sequence shown here is derived from an EMBL/GenBank/DDBJ whole genome shotgun (WGS) entry which is preliminary data.</text>
</comment>
<dbReference type="Pfam" id="PF05147">
    <property type="entry name" value="LANC_like"/>
    <property type="match status" value="1"/>
</dbReference>
<evidence type="ECO:0000313" key="2">
    <source>
        <dbReference type="Proteomes" id="UP000003112"/>
    </source>
</evidence>
<dbReference type="RefSeq" id="WP_004346404.1">
    <property type="nucleotide sequence ID" value="NZ_GL586311.1"/>
</dbReference>